<dbReference type="RefSeq" id="WP_229981955.1">
    <property type="nucleotide sequence ID" value="NZ_JAJJPB010000028.1"/>
</dbReference>
<dbReference type="SUPFAM" id="SSF75005">
    <property type="entry name" value="Arabinanase/levansucrase/invertase"/>
    <property type="match status" value="1"/>
</dbReference>
<evidence type="ECO:0000256" key="2">
    <source>
        <dbReference type="ARBA" id="ARBA00022679"/>
    </source>
</evidence>
<protein>
    <submittedName>
        <fullName evidence="4">Glycoside hydrolase family 130 protein</fullName>
    </submittedName>
</protein>
<evidence type="ECO:0000313" key="4">
    <source>
        <dbReference type="EMBL" id="MCC9296322.1"/>
    </source>
</evidence>
<organism evidence="4 5">
    <name type="scientific">Clostridium aromativorans</name>
    <dbReference type="NCBI Taxonomy" id="2836848"/>
    <lineage>
        <taxon>Bacteria</taxon>
        <taxon>Bacillati</taxon>
        <taxon>Bacillota</taxon>
        <taxon>Clostridia</taxon>
        <taxon>Eubacteriales</taxon>
        <taxon>Clostridiaceae</taxon>
        <taxon>Clostridium</taxon>
    </lineage>
</organism>
<keyword evidence="2" id="KW-0808">Transferase</keyword>
<comment type="similarity">
    <text evidence="3">Belongs to the glycosyl hydrolase 130 family.</text>
</comment>
<comment type="caution">
    <text evidence="4">The sequence shown here is derived from an EMBL/GenBank/DDBJ whole genome shotgun (WGS) entry which is preliminary data.</text>
</comment>
<keyword evidence="4" id="KW-0378">Hydrolase</keyword>
<dbReference type="CDD" id="cd18612">
    <property type="entry name" value="GH130_Lin0857-like"/>
    <property type="match status" value="1"/>
</dbReference>
<name>A0ABS8N936_9CLOT</name>
<dbReference type="PIRSF" id="PIRSF016202">
    <property type="entry name" value="PH1107"/>
    <property type="match status" value="1"/>
</dbReference>
<dbReference type="Pfam" id="PF04041">
    <property type="entry name" value="Glyco_hydro_130"/>
    <property type="match status" value="1"/>
</dbReference>
<dbReference type="PANTHER" id="PTHR34106:SF5">
    <property type="entry name" value="GLYCOSIDASE"/>
    <property type="match status" value="1"/>
</dbReference>
<dbReference type="GO" id="GO:0016787">
    <property type="term" value="F:hydrolase activity"/>
    <property type="evidence" value="ECO:0007669"/>
    <property type="project" value="UniProtKB-KW"/>
</dbReference>
<sequence>MMNIKRCKFNPIVTCKDVVPSSRDFEVIGAFNPGAALYKGEIVLAMRVAERFKDNNDGHIKIPVIDGQSAALKTVDLDKEDDRYDFSDSRVIKEKDSCCDFVYLTSMSHVRLARSTDGVNFKIEDKPFIFPENRYESFGIEDPRITEIDGSYFITYSSVSQYGIVTSLAVTSDFKDYKKLGNIFETENKDVVIFPEKINGRYFALNRPVSKSTGDPVIWISESYDLLHWGNHRILACTRKGHWDSEKIGAGIPPVKTDRGWLELYHGVDDQGHYSMGALLLDVNCPSRIIARSEKPLLDPRMDYETGGFFSNVVFPCGAVKKHEKLYIYYGISDNSIGLAAAALEDILSTLG</sequence>
<dbReference type="Proteomes" id="UP001165422">
    <property type="component" value="Unassembled WGS sequence"/>
</dbReference>
<proteinExistence type="inferred from homology"/>
<evidence type="ECO:0000256" key="3">
    <source>
        <dbReference type="ARBA" id="ARBA00024356"/>
    </source>
</evidence>
<dbReference type="InterPro" id="IPR023296">
    <property type="entry name" value="Glyco_hydro_beta-prop_sf"/>
</dbReference>
<gene>
    <name evidence="4" type="ORF">LN736_15815</name>
</gene>
<dbReference type="InterPro" id="IPR007184">
    <property type="entry name" value="Mannoside_phosphorylase"/>
</dbReference>
<dbReference type="PANTHER" id="PTHR34106">
    <property type="entry name" value="GLYCOSIDASE"/>
    <property type="match status" value="1"/>
</dbReference>
<dbReference type="EMBL" id="JAJJPB010000028">
    <property type="protein sequence ID" value="MCC9296322.1"/>
    <property type="molecule type" value="Genomic_DNA"/>
</dbReference>
<dbReference type="Gene3D" id="2.115.10.20">
    <property type="entry name" value="Glycosyl hydrolase domain, family 43"/>
    <property type="match status" value="1"/>
</dbReference>
<evidence type="ECO:0000256" key="1">
    <source>
        <dbReference type="ARBA" id="ARBA00022676"/>
    </source>
</evidence>
<reference evidence="4" key="1">
    <citation type="submission" date="2021-11" db="EMBL/GenBank/DDBJ databases">
        <authorList>
            <person name="Qingchun L."/>
            <person name="Dong Z."/>
            <person name="Zongwei Q."/>
            <person name="Jia Z."/>
            <person name="Duotao L."/>
        </authorList>
    </citation>
    <scope>NUCLEOTIDE SEQUENCE</scope>
    <source>
        <strain evidence="4">WLY-B-L2</strain>
    </source>
</reference>
<keyword evidence="1" id="KW-0328">Glycosyltransferase</keyword>
<accession>A0ABS8N936</accession>
<keyword evidence="5" id="KW-1185">Reference proteome</keyword>
<evidence type="ECO:0000313" key="5">
    <source>
        <dbReference type="Proteomes" id="UP001165422"/>
    </source>
</evidence>